<dbReference type="AlphaFoldDB" id="D5ECV3"/>
<evidence type="ECO:0000313" key="3">
    <source>
        <dbReference type="Proteomes" id="UP000002366"/>
    </source>
</evidence>
<sequence length="235" mass="24863">MNFFIGNIPASGSIVNCLAVIVGSTLGLLFRSRLPQRYINMAFQVLGLFTLFLGFLMAQKTANFLILVFSMVGGGMIGEALDLDGRFSRFSEKVSQRFKTSGQSFAEGFLTSTLLFCIGSMAILGAIEEGLGLYPNLLITKSLLDGVSSLALATSLGGGVLLSAFSVLFYQGGLTLLASSLQPILSESVINEISAAGGLMLIALGLSLLEIKRFKVTNMLPALVIAAILGSFFVH</sequence>
<name>D5ECV3_AMICL</name>
<dbReference type="PANTHER" id="PTHR36111">
    <property type="entry name" value="INNER MEMBRANE PROTEIN-RELATED"/>
    <property type="match status" value="1"/>
</dbReference>
<feature type="transmembrane region" description="Helical" evidence="1">
    <location>
        <begin position="104"/>
        <end position="127"/>
    </location>
</feature>
<evidence type="ECO:0008006" key="4">
    <source>
        <dbReference type="Google" id="ProtNLM"/>
    </source>
</evidence>
<keyword evidence="1" id="KW-1133">Transmembrane helix</keyword>
<keyword evidence="1" id="KW-0472">Membrane</keyword>
<gene>
    <name evidence="2" type="ordered locus">Amico_0240</name>
</gene>
<dbReference type="eggNOG" id="COG1811">
    <property type="taxonomic scope" value="Bacteria"/>
</dbReference>
<dbReference type="OrthoDB" id="9797976at2"/>
<dbReference type="Proteomes" id="UP000002366">
    <property type="component" value="Chromosome"/>
</dbReference>
<reference evidence="2 3" key="1">
    <citation type="journal article" date="2010" name="Stand. Genomic Sci.">
        <title>Complete genome sequence of Aminobacterium colombiense type strain (ALA-1).</title>
        <authorList>
            <person name="Chertkov O."/>
            <person name="Sikorski J."/>
            <person name="Brambilla E."/>
            <person name="Lapidus A."/>
            <person name="Copeland A."/>
            <person name="Glavina Del Rio T."/>
            <person name="Nolan M."/>
            <person name="Lucas S."/>
            <person name="Tice H."/>
            <person name="Cheng J.F."/>
            <person name="Han C."/>
            <person name="Detter J.C."/>
            <person name="Bruce D."/>
            <person name="Tapia R."/>
            <person name="Goodwin L."/>
            <person name="Pitluck S."/>
            <person name="Liolios K."/>
            <person name="Ivanova N."/>
            <person name="Mavromatis K."/>
            <person name="Ovchinnikova G."/>
            <person name="Pati A."/>
            <person name="Chen A."/>
            <person name="Palaniappan K."/>
            <person name="Land M."/>
            <person name="Hauser L."/>
            <person name="Chang Y.J."/>
            <person name="Jeffries C.D."/>
            <person name="Spring S."/>
            <person name="Rohde M."/>
            <person name="Goker M."/>
            <person name="Bristow J."/>
            <person name="Eisen J.A."/>
            <person name="Markowitz V."/>
            <person name="Hugenholtz P."/>
            <person name="Kyrpides N.C."/>
            <person name="Klenk H.P."/>
        </authorList>
    </citation>
    <scope>NUCLEOTIDE SEQUENCE [LARGE SCALE GENOMIC DNA]</scope>
    <source>
        <strain evidence="3">DSM 12261 / ALA-1</strain>
    </source>
</reference>
<keyword evidence="1" id="KW-0812">Transmembrane</keyword>
<feature type="transmembrane region" description="Helical" evidence="1">
    <location>
        <begin position="147"/>
        <end position="169"/>
    </location>
</feature>
<evidence type="ECO:0000256" key="1">
    <source>
        <dbReference type="SAM" id="Phobius"/>
    </source>
</evidence>
<dbReference type="HOGENOM" id="CLU_091659_0_0_0"/>
<feature type="transmembrane region" description="Helical" evidence="1">
    <location>
        <begin position="215"/>
        <end position="234"/>
    </location>
</feature>
<dbReference type="InterPro" id="IPR007563">
    <property type="entry name" value="DUF554"/>
</dbReference>
<dbReference type="KEGG" id="aco:Amico_0240"/>
<organism evidence="2 3">
    <name type="scientific">Aminobacterium colombiense (strain DSM 12261 / ALA-1)</name>
    <dbReference type="NCBI Taxonomy" id="572547"/>
    <lineage>
        <taxon>Bacteria</taxon>
        <taxon>Thermotogati</taxon>
        <taxon>Synergistota</taxon>
        <taxon>Synergistia</taxon>
        <taxon>Synergistales</taxon>
        <taxon>Aminobacteriaceae</taxon>
        <taxon>Aminobacterium</taxon>
    </lineage>
</organism>
<feature type="transmembrane region" description="Helical" evidence="1">
    <location>
        <begin position="38"/>
        <end position="58"/>
    </location>
</feature>
<evidence type="ECO:0000313" key="2">
    <source>
        <dbReference type="EMBL" id="ADE56385.1"/>
    </source>
</evidence>
<dbReference type="PANTHER" id="PTHR36111:SF2">
    <property type="entry name" value="INNER MEMBRANE PROTEIN"/>
    <property type="match status" value="1"/>
</dbReference>
<dbReference type="EMBL" id="CP001997">
    <property type="protein sequence ID" value="ADE56385.1"/>
    <property type="molecule type" value="Genomic_DNA"/>
</dbReference>
<accession>D5ECV3</accession>
<dbReference type="STRING" id="572547.Amico_0240"/>
<protein>
    <recommendedName>
        <fullName evidence="4">DUF554 domain-containing protein</fullName>
    </recommendedName>
</protein>
<feature type="transmembrane region" description="Helical" evidence="1">
    <location>
        <begin position="189"/>
        <end position="209"/>
    </location>
</feature>
<feature type="transmembrane region" description="Helical" evidence="1">
    <location>
        <begin position="12"/>
        <end position="31"/>
    </location>
</feature>
<proteinExistence type="predicted"/>
<dbReference type="RefSeq" id="WP_013047651.1">
    <property type="nucleotide sequence ID" value="NC_014011.1"/>
</dbReference>
<keyword evidence="3" id="KW-1185">Reference proteome</keyword>
<dbReference type="Pfam" id="PF04474">
    <property type="entry name" value="DUF554"/>
    <property type="match status" value="1"/>
</dbReference>